<dbReference type="Proteomes" id="UP000683925">
    <property type="component" value="Unassembled WGS sequence"/>
</dbReference>
<reference evidence="1" key="1">
    <citation type="submission" date="2021-01" db="EMBL/GenBank/DDBJ databases">
        <authorList>
            <consortium name="Genoscope - CEA"/>
            <person name="William W."/>
        </authorList>
    </citation>
    <scope>NUCLEOTIDE SEQUENCE</scope>
</reference>
<proteinExistence type="predicted"/>
<accession>A0A8S1XCD8</accession>
<evidence type="ECO:0000313" key="2">
    <source>
        <dbReference type="Proteomes" id="UP000683925"/>
    </source>
</evidence>
<dbReference type="EMBL" id="CAJJDP010000117">
    <property type="protein sequence ID" value="CAD8198523.1"/>
    <property type="molecule type" value="Genomic_DNA"/>
</dbReference>
<organism evidence="1 2">
    <name type="scientific">Paramecium octaurelia</name>
    <dbReference type="NCBI Taxonomy" id="43137"/>
    <lineage>
        <taxon>Eukaryota</taxon>
        <taxon>Sar</taxon>
        <taxon>Alveolata</taxon>
        <taxon>Ciliophora</taxon>
        <taxon>Intramacronucleata</taxon>
        <taxon>Oligohymenophorea</taxon>
        <taxon>Peniculida</taxon>
        <taxon>Parameciidae</taxon>
        <taxon>Paramecium</taxon>
    </lineage>
</organism>
<sequence length="41" mass="4845">MRRCTLCLGLLITSAKLPFPNFFPIVYLVLRLVQIQYFLRS</sequence>
<keyword evidence="2" id="KW-1185">Reference proteome</keyword>
<gene>
    <name evidence="1" type="ORF">POCTA_138.1.T1170050</name>
</gene>
<name>A0A8S1XCD8_PAROT</name>
<comment type="caution">
    <text evidence="1">The sequence shown here is derived from an EMBL/GenBank/DDBJ whole genome shotgun (WGS) entry which is preliminary data.</text>
</comment>
<protein>
    <submittedName>
        <fullName evidence="1">Uncharacterized protein</fullName>
    </submittedName>
</protein>
<dbReference type="AlphaFoldDB" id="A0A8S1XCD8"/>
<evidence type="ECO:0000313" key="1">
    <source>
        <dbReference type="EMBL" id="CAD8198523.1"/>
    </source>
</evidence>